<evidence type="ECO:0000313" key="2">
    <source>
        <dbReference type="EMBL" id="CDW87445.1"/>
    </source>
</evidence>
<dbReference type="EMBL" id="CCKQ01015614">
    <property type="protein sequence ID" value="CDW87445.1"/>
    <property type="molecule type" value="Genomic_DNA"/>
</dbReference>
<dbReference type="Proteomes" id="UP000039865">
    <property type="component" value="Unassembled WGS sequence"/>
</dbReference>
<protein>
    <submittedName>
        <fullName evidence="2">Uncharacterized protein</fullName>
    </submittedName>
</protein>
<dbReference type="OrthoDB" id="300283at2759"/>
<organism evidence="2 3">
    <name type="scientific">Stylonychia lemnae</name>
    <name type="common">Ciliate</name>
    <dbReference type="NCBI Taxonomy" id="5949"/>
    <lineage>
        <taxon>Eukaryota</taxon>
        <taxon>Sar</taxon>
        <taxon>Alveolata</taxon>
        <taxon>Ciliophora</taxon>
        <taxon>Intramacronucleata</taxon>
        <taxon>Spirotrichea</taxon>
        <taxon>Stichotrichia</taxon>
        <taxon>Sporadotrichida</taxon>
        <taxon>Oxytrichidae</taxon>
        <taxon>Stylonychinae</taxon>
        <taxon>Stylonychia</taxon>
    </lineage>
</organism>
<accession>A0A078AYF7</accession>
<reference evidence="2 3" key="1">
    <citation type="submission" date="2014-06" db="EMBL/GenBank/DDBJ databases">
        <authorList>
            <person name="Swart Estienne"/>
        </authorList>
    </citation>
    <scope>NUCLEOTIDE SEQUENCE [LARGE SCALE GENOMIC DNA]</scope>
    <source>
        <strain evidence="2 3">130c</strain>
    </source>
</reference>
<evidence type="ECO:0000256" key="1">
    <source>
        <dbReference type="SAM" id="Coils"/>
    </source>
</evidence>
<keyword evidence="3" id="KW-1185">Reference proteome</keyword>
<feature type="coiled-coil region" evidence="1">
    <location>
        <begin position="1288"/>
        <end position="1336"/>
    </location>
</feature>
<name>A0A078AYF7_STYLE</name>
<keyword evidence="1" id="KW-0175">Coiled coil</keyword>
<evidence type="ECO:0000313" key="3">
    <source>
        <dbReference type="Proteomes" id="UP000039865"/>
    </source>
</evidence>
<sequence>MKYQGVYCIELISFTNILDIKDNQGVNQRSLIDPSRDLQTNQNSILFFDFVSTNEEAQATGFSDTLKMGKKGYIDCQLALDDQLKNIEKDLVFTYQCDRGRFIGIIDYLMLSNIEGVQELQINLNDLSEIPHFKLKVKISLLYSNIPNNLVEKKVMNSTITEYLISFKKLLIIDAYIRADVLRSAPENEVQKREIVLKIEIGKQVVEFNIEDPEGPDRKNPQNDFLMYVYEGTKQIKFTVLEKFYTLERDEEAFLQSIRQINTKQTTSINKFLIDANGGNGNEDPRDLNSLMKKKKILKGEPFVIGQMTVPIEYTIITENTQFSIEQKLKLIIAETKFNEERKTEEKKNLVDVLGTFTVFHNSFIQAPRGRVEMEMIGYSKFSKDLNIEFQDLVFKVQKQIDANRDRILYIFNEKQWLNQLERPQIRFDTFYYDDQIKFDVFHRNSSVKSNMLGKGTIQLRHLSFEKESIVSVAIYNKKEEQNFGYVYLRFAYNPRPLHLYNPEWQNDIEILREKQKYLFFDSYLMNKFKNVCHFGYIFVQLKSIDIPKLTQINNDQNQMNQQQNSQFQQLYLVKIREGIHQSQIIVAAPNSILDIHHKEFYTQTQSLNERIQIEFYQILSEEAFNPEAKNNFKNLRLINHILLPLKFIPFDQDYALADNYNILTNLNKSGQVAQLTFKFMYQMQVPEERLFLENKPSNFQITGGFLFIKMVQNEDFALHHEKDLDKYVFSLEVINETKQQSYSKRLFFSKTLQQIGFVDLRIGDKMKLRFLVNKIGSISDKKEAELIEEFYYEYQQFGLQRINIIQFEDKALVELLPWQAINLKCMLNYDGMPKITTGNMLTNFQSQQSGQATIAQKITARQSMYGTNQTVGYRNTTLNPLSQQKKLILEGVMLDLELRNSDFQEASQNNQLDCTTIEIQFNRENLLDILLVKDLTENAHFELSNASFDKRALKDTKSFYLNEIDFDIPFVFRVFTPSDAIQVKIRDIVEVYACINLAEQPFIQDQYFSYFIQVGMKQMEVRLSMKFEVQAGVNVSGNGQMLGAKIFRDLVSNVKDVAAVQKESSEYSKKLQEISDKSAAEQIKLLKQFINDNDLKNKRLITRQQKLAKDYEKVLKKIEEGKNAKPLPPKPNIQPSQIKEFIDINKMFSGLAISQGDPPKKNPKYENLNLCACGNQNPKFKGYCGDCLRKLKDTFDRYLTKFNKLSEEYDAYTGIDQSKADEKIRLMKNKIEQYEIKLSDQEILNVVEKHEQLAKSDENRAYAEFKVTVQSMKQEIDIIKVKQDIDLQDLRKQVDYMEVQVAKKQGQKKDIEREKKILNDQVEQMSKQISEIEKRIVLKKRYVLKTQKFPDAIDNSKI</sequence>
<dbReference type="InParanoid" id="A0A078AYF7"/>
<gene>
    <name evidence="2" type="primary">Contig11024.g11779</name>
    <name evidence="2" type="ORF">STYLEM_16548</name>
</gene>
<feature type="coiled-coil region" evidence="1">
    <location>
        <begin position="1189"/>
        <end position="1245"/>
    </location>
</feature>
<proteinExistence type="predicted"/>